<dbReference type="EMBL" id="JAQMHB010000001">
    <property type="protein sequence ID" value="MDS9993419.1"/>
    <property type="molecule type" value="Genomic_DNA"/>
</dbReference>
<name>A0ABU2I5K3_9XANT</name>
<proteinExistence type="predicted"/>
<sequence length="105" mass="11214">MTNRENSTPHPIDPAAAAKLLELLSSDDAFRAAFQKDAATALTSIGVSLEGNAEVCCMQVQTLASKEEILAAMELLLKYLVSEAVFQNPHCFEANQVGNFLKSGG</sequence>
<gene>
    <name evidence="1" type="ORF">PNQ69_11595</name>
</gene>
<comment type="caution">
    <text evidence="1">The sequence shown here is derived from an EMBL/GenBank/DDBJ whole genome shotgun (WGS) entry which is preliminary data.</text>
</comment>
<dbReference type="Proteomes" id="UP001260534">
    <property type="component" value="Unassembled WGS sequence"/>
</dbReference>
<evidence type="ECO:0000313" key="1">
    <source>
        <dbReference type="EMBL" id="MDS9993419.1"/>
    </source>
</evidence>
<accession>A0ABU2I5K3</accession>
<keyword evidence="2" id="KW-1185">Reference proteome</keyword>
<reference evidence="1 2" key="1">
    <citation type="submission" date="2023-01" db="EMBL/GenBank/DDBJ databases">
        <title>Xanthomonas hawaiianensis sp. nov. isolated from Araceae family in Hawaii.</title>
        <authorList>
            <person name="Chunag S.-C."/>
            <person name="Dobhal S."/>
            <person name="Alvarez A."/>
            <person name="Arif M."/>
        </authorList>
    </citation>
    <scope>NUCLEOTIDE SEQUENCE [LARGE SCALE GENOMIC DNA]</scope>
    <source>
        <strain evidence="1 2">A2111</strain>
    </source>
</reference>
<dbReference type="NCBIfam" id="TIGR04509">
    <property type="entry name" value="mod_pep_NH_fam"/>
    <property type="match status" value="1"/>
</dbReference>
<evidence type="ECO:0000313" key="2">
    <source>
        <dbReference type="Proteomes" id="UP001260534"/>
    </source>
</evidence>
<organism evidence="1 2">
    <name type="scientific">Xanthomonas hawaiiensis</name>
    <dbReference type="NCBI Taxonomy" id="3003247"/>
    <lineage>
        <taxon>Bacteria</taxon>
        <taxon>Pseudomonadati</taxon>
        <taxon>Pseudomonadota</taxon>
        <taxon>Gammaproteobacteria</taxon>
        <taxon>Lysobacterales</taxon>
        <taxon>Lysobacteraceae</taxon>
        <taxon>Xanthomonas</taxon>
    </lineage>
</organism>
<dbReference type="RefSeq" id="WP_209030446.1">
    <property type="nucleotide sequence ID" value="NZ_CP115873.1"/>
</dbReference>
<dbReference type="InterPro" id="IPR030976">
    <property type="entry name" value="Mod_pep_NH_fam"/>
</dbReference>
<protein>
    <submittedName>
        <fullName evidence="1">NHLP-related RiPP peptide</fullName>
    </submittedName>
</protein>